<dbReference type="PANTHER" id="PTHR44167:SF24">
    <property type="entry name" value="SERINE_THREONINE-PROTEIN KINASE CHK2"/>
    <property type="match status" value="1"/>
</dbReference>
<evidence type="ECO:0000313" key="5">
    <source>
        <dbReference type="EMBL" id="SPN79866.1"/>
    </source>
</evidence>
<dbReference type="GO" id="GO:0005524">
    <property type="term" value="F:ATP binding"/>
    <property type="evidence" value="ECO:0007669"/>
    <property type="project" value="UniProtKB-UniRule"/>
</dbReference>
<keyword evidence="2 3" id="KW-0067">ATP-binding</keyword>
<dbReference type="SMART" id="SM00220">
    <property type="entry name" value="S_TKc"/>
    <property type="match status" value="1"/>
</dbReference>
<dbReference type="InterPro" id="IPR017441">
    <property type="entry name" value="Protein_kinase_ATP_BS"/>
</dbReference>
<feature type="domain" description="Protein kinase" evidence="4">
    <location>
        <begin position="5"/>
        <end position="274"/>
    </location>
</feature>
<dbReference type="Gene3D" id="3.30.200.20">
    <property type="entry name" value="Phosphorylase Kinase, domain 1"/>
    <property type="match status" value="1"/>
</dbReference>
<dbReference type="InterPro" id="IPR036915">
    <property type="entry name" value="Cyclin-like_sf"/>
</dbReference>
<dbReference type="Pfam" id="PF00069">
    <property type="entry name" value="Pkinase"/>
    <property type="match status" value="1"/>
</dbReference>
<protein>
    <submittedName>
        <fullName evidence="5">Serine/Threonine protein kinase</fullName>
    </submittedName>
</protein>
<name>A0A2R8FG14_9VIRU</name>
<proteinExistence type="predicted"/>
<organism evidence="5">
    <name type="scientific">Cedratvirus Zaza IHUMI</name>
    <dbReference type="NCBI Taxonomy" id="2126979"/>
    <lineage>
        <taxon>Viruses</taxon>
        <taxon>Pithoviruses</taxon>
    </lineage>
</organism>
<evidence type="ECO:0000256" key="3">
    <source>
        <dbReference type="PROSITE-ProRule" id="PRU10141"/>
    </source>
</evidence>
<evidence type="ECO:0000256" key="2">
    <source>
        <dbReference type="ARBA" id="ARBA00022840"/>
    </source>
</evidence>
<dbReference type="GO" id="GO:0004674">
    <property type="term" value="F:protein serine/threonine kinase activity"/>
    <property type="evidence" value="ECO:0007669"/>
    <property type="project" value="UniProtKB-KW"/>
</dbReference>
<evidence type="ECO:0000256" key="1">
    <source>
        <dbReference type="ARBA" id="ARBA00022741"/>
    </source>
</evidence>
<sequence>MWGSYSIGKCLGKGLYGEVREAGGADGKRYAIKKFLLDFDCGVEAPQELALVLQCSHPYIIQGKEYFFYRDEQYLVMELAETNLLKYVKENKLTEGEMCRLFYELVSALAYLQENGFYHCDIKPENVLIKDGHVKLADFGVSGYKSIQPECCNSFASPQNYFVNHRMYRREMPEKHVEIFTQKVDYQASDIWALGVTFVYMLTGKVLFYDANNPLQAGESPALQELYKYVDAPASYLSSNCTNLSEPGIHLLEKMLHPDQEQRIKLAKDILQFLPNYQSKKLVLGSAPIFYNLDIKVTSDKKLSILVDWLKESSKELGLSCLDLTASIDCLYYVYDDLTDKGQNNKIIQCVGCACVLLMSKTYNSVGIAPSELVYYSDGAFTKTQLYEQERKILHKLQGRVFFNTPALLG</sequence>
<reference evidence="5" key="1">
    <citation type="submission" date="2018-03" db="EMBL/GenBank/DDBJ databases">
        <authorList>
            <consortium name="Urmite Genomes"/>
        </authorList>
    </citation>
    <scope>NUCLEOTIDE SEQUENCE [LARGE SCALE GENOMIC DNA]</scope>
    <source>
        <strain evidence="5">IHUMI-S29</strain>
    </source>
</reference>
<gene>
    <name evidence="5" type="ORF">ZAZAV_555</name>
</gene>
<keyword evidence="5" id="KW-0723">Serine/threonine-protein kinase</keyword>
<dbReference type="CDD" id="cd00180">
    <property type="entry name" value="PKc"/>
    <property type="match status" value="1"/>
</dbReference>
<dbReference type="PROSITE" id="PS00108">
    <property type="entry name" value="PROTEIN_KINASE_ST"/>
    <property type="match status" value="1"/>
</dbReference>
<dbReference type="Gene3D" id="1.10.472.10">
    <property type="entry name" value="Cyclin-like"/>
    <property type="match status" value="1"/>
</dbReference>
<feature type="binding site" evidence="3">
    <location>
        <position position="34"/>
    </location>
    <ligand>
        <name>ATP</name>
        <dbReference type="ChEBI" id="CHEBI:30616"/>
    </ligand>
</feature>
<dbReference type="PROSITE" id="PS50011">
    <property type="entry name" value="PROTEIN_KINASE_DOM"/>
    <property type="match status" value="1"/>
</dbReference>
<dbReference type="InterPro" id="IPR011009">
    <property type="entry name" value="Kinase-like_dom_sf"/>
</dbReference>
<evidence type="ECO:0000259" key="4">
    <source>
        <dbReference type="PROSITE" id="PS50011"/>
    </source>
</evidence>
<keyword evidence="1 3" id="KW-0547">Nucleotide-binding</keyword>
<dbReference type="SUPFAM" id="SSF47954">
    <property type="entry name" value="Cyclin-like"/>
    <property type="match status" value="1"/>
</dbReference>
<dbReference type="PANTHER" id="PTHR44167">
    <property type="entry name" value="OVARIAN-SPECIFIC SERINE/THREONINE-PROTEIN KINASE LOK-RELATED"/>
    <property type="match status" value="1"/>
</dbReference>
<dbReference type="InterPro" id="IPR008271">
    <property type="entry name" value="Ser/Thr_kinase_AS"/>
</dbReference>
<keyword evidence="5" id="KW-0418">Kinase</keyword>
<dbReference type="InterPro" id="IPR006671">
    <property type="entry name" value="Cyclin_N"/>
</dbReference>
<dbReference type="EMBL" id="LT994652">
    <property type="protein sequence ID" value="SPN79866.1"/>
    <property type="molecule type" value="Genomic_DNA"/>
</dbReference>
<dbReference type="Gene3D" id="1.10.510.10">
    <property type="entry name" value="Transferase(Phosphotransferase) domain 1"/>
    <property type="match status" value="1"/>
</dbReference>
<dbReference type="Pfam" id="PF00134">
    <property type="entry name" value="Cyclin_N"/>
    <property type="match status" value="1"/>
</dbReference>
<dbReference type="SUPFAM" id="SSF56112">
    <property type="entry name" value="Protein kinase-like (PK-like)"/>
    <property type="match status" value="1"/>
</dbReference>
<dbReference type="PROSITE" id="PS00107">
    <property type="entry name" value="PROTEIN_KINASE_ATP"/>
    <property type="match status" value="1"/>
</dbReference>
<dbReference type="Proteomes" id="UP000270547">
    <property type="component" value="Segment"/>
</dbReference>
<keyword evidence="5" id="KW-0808">Transferase</keyword>
<accession>A0A2R8FG14</accession>
<dbReference type="InterPro" id="IPR000719">
    <property type="entry name" value="Prot_kinase_dom"/>
</dbReference>